<gene>
    <name evidence="2" type="ORF">W97_03181</name>
</gene>
<dbReference type="Proteomes" id="UP000016924">
    <property type="component" value="Unassembled WGS sequence"/>
</dbReference>
<dbReference type="HOGENOM" id="CLU_1133523_0_0_1"/>
<sequence>MSRRKVFMQYVDAIPDSSIKDHLYKRAGKTTDIQAFRDRTGKKNFHFDVQEFTKAEPNGDQWHVLEVQGAYSALSKSVVKSGKGGNQAKTSTYAMLRVHRDADPSPLDFKEALKSAGSRCDEKEERGEETCPMALTVSIYANNQWINEHTGDRGGPAYQPPQLTITDPLDDLEDGDYNEATMKAAFAEAKRGKEKLQSDIQQKNDAHDDMEKKRAEDIAARTANRNLEKGKGKGKGKGKETSGYK</sequence>
<dbReference type="GeneID" id="19900492"/>
<dbReference type="OrthoDB" id="10295430at2759"/>
<evidence type="ECO:0000256" key="1">
    <source>
        <dbReference type="SAM" id="MobiDB-lite"/>
    </source>
</evidence>
<dbReference type="AlphaFoldDB" id="R7YPX8"/>
<dbReference type="RefSeq" id="XP_007779269.1">
    <property type="nucleotide sequence ID" value="XM_007781079.1"/>
</dbReference>
<evidence type="ECO:0000313" key="2">
    <source>
        <dbReference type="EMBL" id="EON63952.1"/>
    </source>
</evidence>
<keyword evidence="3" id="KW-1185">Reference proteome</keyword>
<proteinExistence type="predicted"/>
<protein>
    <submittedName>
        <fullName evidence="2">Uncharacterized protein</fullName>
    </submittedName>
</protein>
<feature type="region of interest" description="Disordered" evidence="1">
    <location>
        <begin position="188"/>
        <end position="245"/>
    </location>
</feature>
<evidence type="ECO:0000313" key="3">
    <source>
        <dbReference type="Proteomes" id="UP000016924"/>
    </source>
</evidence>
<feature type="compositionally biased region" description="Basic and acidic residues" evidence="1">
    <location>
        <begin position="226"/>
        <end position="245"/>
    </location>
</feature>
<reference evidence="3" key="1">
    <citation type="submission" date="2012-06" db="EMBL/GenBank/DDBJ databases">
        <title>The genome sequence of Coniosporium apollinis CBS 100218.</title>
        <authorList>
            <consortium name="The Broad Institute Genome Sequencing Platform"/>
            <person name="Cuomo C."/>
            <person name="Gorbushina A."/>
            <person name="Noack S."/>
            <person name="Walker B."/>
            <person name="Young S.K."/>
            <person name="Zeng Q."/>
            <person name="Gargeya S."/>
            <person name="Fitzgerald M."/>
            <person name="Haas B."/>
            <person name="Abouelleil A."/>
            <person name="Alvarado L."/>
            <person name="Arachchi H.M."/>
            <person name="Berlin A.M."/>
            <person name="Chapman S.B."/>
            <person name="Goldberg J."/>
            <person name="Griggs A."/>
            <person name="Gujja S."/>
            <person name="Hansen M."/>
            <person name="Howarth C."/>
            <person name="Imamovic A."/>
            <person name="Larimer J."/>
            <person name="McCowan C."/>
            <person name="Montmayeur A."/>
            <person name="Murphy C."/>
            <person name="Neiman D."/>
            <person name="Pearson M."/>
            <person name="Priest M."/>
            <person name="Roberts A."/>
            <person name="Saif S."/>
            <person name="Shea T."/>
            <person name="Sisk P."/>
            <person name="Sykes S."/>
            <person name="Wortman J."/>
            <person name="Nusbaum C."/>
            <person name="Birren B."/>
        </authorList>
    </citation>
    <scope>NUCLEOTIDE SEQUENCE [LARGE SCALE GENOMIC DNA]</scope>
    <source>
        <strain evidence="3">CBS 100218</strain>
    </source>
</reference>
<organism evidence="2 3">
    <name type="scientific">Coniosporium apollinis (strain CBS 100218)</name>
    <name type="common">Rock-inhabiting black yeast</name>
    <dbReference type="NCBI Taxonomy" id="1168221"/>
    <lineage>
        <taxon>Eukaryota</taxon>
        <taxon>Fungi</taxon>
        <taxon>Dikarya</taxon>
        <taxon>Ascomycota</taxon>
        <taxon>Pezizomycotina</taxon>
        <taxon>Dothideomycetes</taxon>
        <taxon>Dothideomycetes incertae sedis</taxon>
        <taxon>Coniosporium</taxon>
    </lineage>
</organism>
<accession>R7YPX8</accession>
<feature type="compositionally biased region" description="Basic and acidic residues" evidence="1">
    <location>
        <begin position="188"/>
        <end position="219"/>
    </location>
</feature>
<name>R7YPX8_CONA1</name>
<dbReference type="EMBL" id="JH767566">
    <property type="protein sequence ID" value="EON63952.1"/>
    <property type="molecule type" value="Genomic_DNA"/>
</dbReference>